<evidence type="ECO:0000256" key="6">
    <source>
        <dbReference type="SAM" id="Phobius"/>
    </source>
</evidence>
<dbReference type="Pfam" id="PF01184">
    <property type="entry name" value="Gpr1_Fun34_YaaH"/>
    <property type="match status" value="1"/>
</dbReference>
<evidence type="ECO:0008006" key="9">
    <source>
        <dbReference type="Google" id="ProtNLM"/>
    </source>
</evidence>
<organism evidence="7 8">
    <name type="scientific">Friedmanniomyces endolithicus</name>
    <dbReference type="NCBI Taxonomy" id="329885"/>
    <lineage>
        <taxon>Eukaryota</taxon>
        <taxon>Fungi</taxon>
        <taxon>Dikarya</taxon>
        <taxon>Ascomycota</taxon>
        <taxon>Pezizomycotina</taxon>
        <taxon>Dothideomycetes</taxon>
        <taxon>Dothideomycetidae</taxon>
        <taxon>Mycosphaerellales</taxon>
        <taxon>Teratosphaeriaceae</taxon>
        <taxon>Friedmanniomyces</taxon>
    </lineage>
</organism>
<feature type="transmembrane region" description="Helical" evidence="6">
    <location>
        <begin position="137"/>
        <end position="158"/>
    </location>
</feature>
<evidence type="ECO:0000313" key="7">
    <source>
        <dbReference type="EMBL" id="KAK0976722.1"/>
    </source>
</evidence>
<feature type="transmembrane region" description="Helical" evidence="6">
    <location>
        <begin position="104"/>
        <end position="125"/>
    </location>
</feature>
<dbReference type="GO" id="GO:0015123">
    <property type="term" value="F:acetate transmembrane transporter activity"/>
    <property type="evidence" value="ECO:0007669"/>
    <property type="project" value="TreeGrafter"/>
</dbReference>
<evidence type="ECO:0000256" key="1">
    <source>
        <dbReference type="ARBA" id="ARBA00004141"/>
    </source>
</evidence>
<gene>
    <name evidence="7" type="ORF">LTR91_013563</name>
</gene>
<sequence length="299" mass="32391">MSSSPTQRGSTAKEHHMEEIEGARDVDYNHAGANGLNLTQTQTIGGMTISPELFEKLYLTPKVPRVGDYNKRFANPTPMGFVGFVISTFTFAMGWGGASGLAGVAGIFFFVGPVLLILATIFEWIMGNFFPMMVQSLFAVFWLSFGLLQLPTLGLAAAYSPTGNAAEGALSQEYNSVIGLYLIVWGFALFTFWIFTLKTNSVFAGIFLFVTIAAWVLAGAYFNVGSGNYVLAVKLQKASRTSPPLTGGALLFIVAALGWYMTFVIMAAEMRLPLNLPVGDLSHFWPSTDIPLSEAEKQA</sequence>
<feature type="transmembrane region" description="Helical" evidence="6">
    <location>
        <begin position="79"/>
        <end position="98"/>
    </location>
</feature>
<dbReference type="Proteomes" id="UP001175353">
    <property type="component" value="Unassembled WGS sequence"/>
</dbReference>
<dbReference type="EMBL" id="JAUJLE010000138">
    <property type="protein sequence ID" value="KAK0976722.1"/>
    <property type="molecule type" value="Genomic_DNA"/>
</dbReference>
<evidence type="ECO:0000256" key="5">
    <source>
        <dbReference type="ARBA" id="ARBA00023136"/>
    </source>
</evidence>
<dbReference type="InterPro" id="IPR000791">
    <property type="entry name" value="Gpr1/Fun34/SatP-like"/>
</dbReference>
<keyword evidence="3 6" id="KW-0812">Transmembrane</keyword>
<evidence type="ECO:0000256" key="3">
    <source>
        <dbReference type="ARBA" id="ARBA00022692"/>
    </source>
</evidence>
<evidence type="ECO:0000256" key="4">
    <source>
        <dbReference type="ARBA" id="ARBA00022989"/>
    </source>
</evidence>
<feature type="transmembrane region" description="Helical" evidence="6">
    <location>
        <begin position="202"/>
        <end position="224"/>
    </location>
</feature>
<proteinExistence type="inferred from homology"/>
<feature type="transmembrane region" description="Helical" evidence="6">
    <location>
        <begin position="178"/>
        <end position="195"/>
    </location>
</feature>
<accession>A0AAN6QP17</accession>
<feature type="transmembrane region" description="Helical" evidence="6">
    <location>
        <begin position="244"/>
        <end position="268"/>
    </location>
</feature>
<comment type="subcellular location">
    <subcellularLocation>
        <location evidence="1">Membrane</location>
        <topology evidence="1">Multi-pass membrane protein</topology>
    </subcellularLocation>
</comment>
<keyword evidence="4 6" id="KW-1133">Transmembrane helix</keyword>
<comment type="similarity">
    <text evidence="2">Belongs to the acetate uptake transporter (AceTr) (TC 2.A.96) family.</text>
</comment>
<protein>
    <recommendedName>
        <fullName evidence="9">Plasma membrane ammonium transporter</fullName>
    </recommendedName>
</protein>
<keyword evidence="5 6" id="KW-0472">Membrane</keyword>
<reference evidence="7" key="1">
    <citation type="submission" date="2023-06" db="EMBL/GenBank/DDBJ databases">
        <title>Black Yeasts Isolated from many extreme environments.</title>
        <authorList>
            <person name="Coleine C."/>
            <person name="Stajich J.E."/>
            <person name="Selbmann L."/>
        </authorList>
    </citation>
    <scope>NUCLEOTIDE SEQUENCE</scope>
    <source>
        <strain evidence="7">CCFEE 5200</strain>
    </source>
</reference>
<evidence type="ECO:0000313" key="8">
    <source>
        <dbReference type="Proteomes" id="UP001175353"/>
    </source>
</evidence>
<dbReference type="PANTHER" id="PTHR31123:SF4">
    <property type="entry name" value="PROTEIN ALCS"/>
    <property type="match status" value="1"/>
</dbReference>
<dbReference type="AlphaFoldDB" id="A0AAN6QP17"/>
<comment type="caution">
    <text evidence="7">The sequence shown here is derived from an EMBL/GenBank/DDBJ whole genome shotgun (WGS) entry which is preliminary data.</text>
</comment>
<evidence type="ECO:0000256" key="2">
    <source>
        <dbReference type="ARBA" id="ARBA00005587"/>
    </source>
</evidence>
<dbReference type="PANTHER" id="PTHR31123">
    <property type="entry name" value="ACCUMULATION OF DYADS PROTEIN 2-RELATED"/>
    <property type="match status" value="1"/>
</dbReference>
<dbReference type="GO" id="GO:0005886">
    <property type="term" value="C:plasma membrane"/>
    <property type="evidence" value="ECO:0007669"/>
    <property type="project" value="TreeGrafter"/>
</dbReference>
<keyword evidence="8" id="KW-1185">Reference proteome</keyword>
<dbReference type="InterPro" id="IPR051633">
    <property type="entry name" value="AceTr"/>
</dbReference>
<name>A0AAN6QP17_9PEZI</name>